<evidence type="ECO:0000256" key="1">
    <source>
        <dbReference type="SAM" id="MobiDB-lite"/>
    </source>
</evidence>
<gene>
    <name evidence="2" type="ORF">HPP92_013497</name>
</gene>
<organism evidence="2 3">
    <name type="scientific">Vanilla planifolia</name>
    <name type="common">Vanilla</name>
    <dbReference type="NCBI Taxonomy" id="51239"/>
    <lineage>
        <taxon>Eukaryota</taxon>
        <taxon>Viridiplantae</taxon>
        <taxon>Streptophyta</taxon>
        <taxon>Embryophyta</taxon>
        <taxon>Tracheophyta</taxon>
        <taxon>Spermatophyta</taxon>
        <taxon>Magnoliopsida</taxon>
        <taxon>Liliopsida</taxon>
        <taxon>Asparagales</taxon>
        <taxon>Orchidaceae</taxon>
        <taxon>Vanilloideae</taxon>
        <taxon>Vanilleae</taxon>
        <taxon>Vanilla</taxon>
    </lineage>
</organism>
<evidence type="ECO:0000313" key="3">
    <source>
        <dbReference type="Proteomes" id="UP000636800"/>
    </source>
</evidence>
<keyword evidence="3" id="KW-1185">Reference proteome</keyword>
<dbReference type="OrthoDB" id="1053771at2759"/>
<evidence type="ECO:0000313" key="2">
    <source>
        <dbReference type="EMBL" id="KAG0476656.1"/>
    </source>
</evidence>
<accession>A0A835QT75</accession>
<dbReference type="Proteomes" id="UP000636800">
    <property type="component" value="Chromosome 6"/>
</dbReference>
<protein>
    <submittedName>
        <fullName evidence="2">Uncharacterized protein</fullName>
    </submittedName>
</protein>
<name>A0A835QT75_VANPL</name>
<sequence length="205" mass="22136">MDELTNDNESRSTSSFPDDPPSKAVTKSHPSGCKLGLMDGICSAMGKFGFFGQPVPGSVPFGSSAAILLPSFRLSRHASLLLLGCLRSQHSTPRDLRRTSSPYSRSCFPCLVICRTLTPPAPLSMFRERVLISPPGQDFLQLTDSDRVVNPAGLRQQLTCANALKVIPAARLTAIGHRPPRLTGTPISSLNSRTTSRFARWASAK</sequence>
<dbReference type="EMBL" id="JADCNL010000006">
    <property type="protein sequence ID" value="KAG0476656.1"/>
    <property type="molecule type" value="Genomic_DNA"/>
</dbReference>
<proteinExistence type="predicted"/>
<dbReference type="AlphaFoldDB" id="A0A835QT75"/>
<comment type="caution">
    <text evidence="2">The sequence shown here is derived from an EMBL/GenBank/DDBJ whole genome shotgun (WGS) entry which is preliminary data.</text>
</comment>
<reference evidence="2 3" key="1">
    <citation type="journal article" date="2020" name="Nat. Food">
        <title>A phased Vanilla planifolia genome enables genetic improvement of flavour and production.</title>
        <authorList>
            <person name="Hasing T."/>
            <person name="Tang H."/>
            <person name="Brym M."/>
            <person name="Khazi F."/>
            <person name="Huang T."/>
            <person name="Chambers A.H."/>
        </authorList>
    </citation>
    <scope>NUCLEOTIDE SEQUENCE [LARGE SCALE GENOMIC DNA]</scope>
    <source>
        <tissue evidence="2">Leaf</tissue>
    </source>
</reference>
<feature type="region of interest" description="Disordered" evidence="1">
    <location>
        <begin position="1"/>
        <end position="29"/>
    </location>
</feature>